<sequence>CCVTVAVDGAGGEDVADEEPVGDFKPCAEIKLISNTSCVLARVAIVFSLIWNLTA</sequence>
<organism evidence="1 2">
    <name type="scientific">Trifolium medium</name>
    <dbReference type="NCBI Taxonomy" id="97028"/>
    <lineage>
        <taxon>Eukaryota</taxon>
        <taxon>Viridiplantae</taxon>
        <taxon>Streptophyta</taxon>
        <taxon>Embryophyta</taxon>
        <taxon>Tracheophyta</taxon>
        <taxon>Spermatophyta</taxon>
        <taxon>Magnoliopsida</taxon>
        <taxon>eudicotyledons</taxon>
        <taxon>Gunneridae</taxon>
        <taxon>Pentapetalae</taxon>
        <taxon>rosids</taxon>
        <taxon>fabids</taxon>
        <taxon>Fabales</taxon>
        <taxon>Fabaceae</taxon>
        <taxon>Papilionoideae</taxon>
        <taxon>50 kb inversion clade</taxon>
        <taxon>NPAAA clade</taxon>
        <taxon>Hologalegina</taxon>
        <taxon>IRL clade</taxon>
        <taxon>Trifolieae</taxon>
        <taxon>Trifolium</taxon>
    </lineage>
</organism>
<name>A0A392UVF8_9FABA</name>
<reference evidence="1 2" key="1">
    <citation type="journal article" date="2018" name="Front. Plant Sci.">
        <title>Red Clover (Trifolium pratense) and Zigzag Clover (T. medium) - A Picture of Genomic Similarities and Differences.</title>
        <authorList>
            <person name="Dluhosova J."/>
            <person name="Istvanek J."/>
            <person name="Nedelnik J."/>
            <person name="Repkova J."/>
        </authorList>
    </citation>
    <scope>NUCLEOTIDE SEQUENCE [LARGE SCALE GENOMIC DNA]</scope>
    <source>
        <strain evidence="2">cv. 10/8</strain>
        <tissue evidence="1">Leaf</tissue>
    </source>
</reference>
<feature type="non-terminal residue" evidence="1">
    <location>
        <position position="1"/>
    </location>
</feature>
<keyword evidence="2" id="KW-1185">Reference proteome</keyword>
<dbReference type="AlphaFoldDB" id="A0A392UVF8"/>
<dbReference type="EMBL" id="LXQA010891025">
    <property type="protein sequence ID" value="MCI75785.1"/>
    <property type="molecule type" value="Genomic_DNA"/>
</dbReference>
<dbReference type="Proteomes" id="UP000265520">
    <property type="component" value="Unassembled WGS sequence"/>
</dbReference>
<evidence type="ECO:0000313" key="1">
    <source>
        <dbReference type="EMBL" id="MCI75785.1"/>
    </source>
</evidence>
<protein>
    <submittedName>
        <fullName evidence="1">Uncharacterized protein</fullName>
    </submittedName>
</protein>
<accession>A0A392UVF8</accession>
<comment type="caution">
    <text evidence="1">The sequence shown here is derived from an EMBL/GenBank/DDBJ whole genome shotgun (WGS) entry which is preliminary data.</text>
</comment>
<evidence type="ECO:0000313" key="2">
    <source>
        <dbReference type="Proteomes" id="UP000265520"/>
    </source>
</evidence>
<proteinExistence type="predicted"/>